<evidence type="ECO:0000256" key="4">
    <source>
        <dbReference type="ARBA" id="ARBA00022490"/>
    </source>
</evidence>
<keyword evidence="5" id="KW-0433">Leucine-rich repeat</keyword>
<dbReference type="PANTHER" id="PTHR14224:SF9">
    <property type="entry name" value="LEUCINE-RICH REPEAT-CONTAINING PROTEIN 14"/>
    <property type="match status" value="1"/>
</dbReference>
<dbReference type="InterPro" id="IPR001611">
    <property type="entry name" value="Leu-rich_rpt"/>
</dbReference>
<comment type="caution">
    <text evidence="7">The sequence shown here is derived from an EMBL/GenBank/DDBJ whole genome shotgun (WGS) entry which is preliminary data.</text>
</comment>
<evidence type="ECO:0000256" key="3">
    <source>
        <dbReference type="ARBA" id="ARBA00014228"/>
    </source>
</evidence>
<keyword evidence="6" id="KW-0677">Repeat</keyword>
<dbReference type="Proteomes" id="UP001176940">
    <property type="component" value="Unassembled WGS sequence"/>
</dbReference>
<dbReference type="Pfam" id="PF13516">
    <property type="entry name" value="LRR_6"/>
    <property type="match status" value="3"/>
</dbReference>
<organism evidence="7 8">
    <name type="scientific">Ranitomeya imitator</name>
    <name type="common">mimic poison frog</name>
    <dbReference type="NCBI Taxonomy" id="111125"/>
    <lineage>
        <taxon>Eukaryota</taxon>
        <taxon>Metazoa</taxon>
        <taxon>Chordata</taxon>
        <taxon>Craniata</taxon>
        <taxon>Vertebrata</taxon>
        <taxon>Euteleostomi</taxon>
        <taxon>Amphibia</taxon>
        <taxon>Batrachia</taxon>
        <taxon>Anura</taxon>
        <taxon>Neobatrachia</taxon>
        <taxon>Hyloidea</taxon>
        <taxon>Dendrobatidae</taxon>
        <taxon>Dendrobatinae</taxon>
        <taxon>Ranitomeya</taxon>
    </lineage>
</organism>
<dbReference type="PANTHER" id="PTHR14224">
    <property type="entry name" value="SIMILAR TO PREFERENTIALLY EXPRESSED ANTIGEN IN MELANOMA-LIKE 3"/>
    <property type="match status" value="1"/>
</dbReference>
<protein>
    <recommendedName>
        <fullName evidence="3">Leucine-rich repeat-containing protein 14</fullName>
    </recommendedName>
</protein>
<dbReference type="Gene3D" id="3.80.10.10">
    <property type="entry name" value="Ribonuclease Inhibitor"/>
    <property type="match status" value="1"/>
</dbReference>
<reference evidence="7" key="1">
    <citation type="submission" date="2023-07" db="EMBL/GenBank/DDBJ databases">
        <authorList>
            <person name="Stuckert A."/>
        </authorList>
    </citation>
    <scope>NUCLEOTIDE SEQUENCE</scope>
</reference>
<sequence>MMSLVFICSRRLVSDHSSLRRALPLIPEELYPMLFRAAFLDKKTLVLQDLVQTWPFSVLSLQRLLQGDEGHHPVQLYEKANRLCVQTVILGVMAYLREELAGQKEWRPPRKQRLRLLDMMGTHDDGLEHGPDTMSVWSRTVALAKACIDMAKRQHKESTQASKCRRVPEDMAASSAYSAMCVDVRVDLFVNRTSYAVLREALMLGSHGPLRLQCRDIRAEELSLRSTVTLLELLNPDYLRQIDLRFNNLGLPGLNALLPSMRRFTHLLSLKLPYSNIDVMRLAPAAEEALQNFASQICQLSALRELNLGSSRLSGRLSQLLGGLRTPLESLELAFCCLLPADLHYLSRSIHISFLKKLNLSGNNLSGVHLQPFLQLLHSVSTSLLHLDVMDCRLSDSTMATLTPVLCCCRCLRFLGLFCNPVTCQGIRTLLLRSLHMADLQLVIYAIPYDCYLDAQPPDDVRALINVDKLVRFEEEVQETLIHAQRTDMVWTYRTGEAPSPEYLSAYKDF</sequence>
<evidence type="ECO:0000313" key="7">
    <source>
        <dbReference type="EMBL" id="CAJ0965430.1"/>
    </source>
</evidence>
<proteinExistence type="inferred from homology"/>
<evidence type="ECO:0000313" key="8">
    <source>
        <dbReference type="Proteomes" id="UP001176940"/>
    </source>
</evidence>
<evidence type="ECO:0000256" key="6">
    <source>
        <dbReference type="ARBA" id="ARBA00022737"/>
    </source>
</evidence>
<keyword evidence="8" id="KW-1185">Reference proteome</keyword>
<comment type="subcellular location">
    <subcellularLocation>
        <location evidence="1">Cytoplasm</location>
    </subcellularLocation>
</comment>
<dbReference type="InterPro" id="IPR050694">
    <property type="entry name" value="LRRC14/PRAME"/>
</dbReference>
<name>A0ABN9MF78_9NEOB</name>
<evidence type="ECO:0000256" key="1">
    <source>
        <dbReference type="ARBA" id="ARBA00004496"/>
    </source>
</evidence>
<dbReference type="SUPFAM" id="SSF52047">
    <property type="entry name" value="RNI-like"/>
    <property type="match status" value="1"/>
</dbReference>
<evidence type="ECO:0000256" key="5">
    <source>
        <dbReference type="ARBA" id="ARBA00022614"/>
    </source>
</evidence>
<keyword evidence="4" id="KW-0963">Cytoplasm</keyword>
<evidence type="ECO:0000256" key="2">
    <source>
        <dbReference type="ARBA" id="ARBA00009552"/>
    </source>
</evidence>
<dbReference type="EMBL" id="CAUEEQ010067444">
    <property type="protein sequence ID" value="CAJ0965430.1"/>
    <property type="molecule type" value="Genomic_DNA"/>
</dbReference>
<dbReference type="InterPro" id="IPR032675">
    <property type="entry name" value="LRR_dom_sf"/>
</dbReference>
<gene>
    <name evidence="7" type="ORF">RIMI_LOCUS20292562</name>
</gene>
<accession>A0ABN9MF78</accession>
<comment type="similarity">
    <text evidence="2">Belongs to the PRAME family. LRRC14 subfamily.</text>
</comment>